<comment type="caution">
    <text evidence="1">The sequence shown here is derived from an EMBL/GenBank/DDBJ whole genome shotgun (WGS) entry which is preliminary data.</text>
</comment>
<name>A0A179S3L5_9HYPH</name>
<sequence>MHALSNRLGMRIMPSCDPPRVVFEGTVVAPDGRAMPLRTVWEARVSTGMHFITAVPLTR</sequence>
<dbReference type="AlphaFoldDB" id="A0A179S3L5"/>
<protein>
    <submittedName>
        <fullName evidence="1">Uncharacterized protein</fullName>
    </submittedName>
</protein>
<proteinExistence type="predicted"/>
<dbReference type="STRING" id="427683.A5481_23325"/>
<dbReference type="EMBL" id="LWHQ01000047">
    <property type="protein sequence ID" value="OAS20045.1"/>
    <property type="molecule type" value="Genomic_DNA"/>
</dbReference>
<evidence type="ECO:0000313" key="2">
    <source>
        <dbReference type="Proteomes" id="UP000078316"/>
    </source>
</evidence>
<accession>A0A179S3L5</accession>
<gene>
    <name evidence="1" type="ORF">A5481_23325</name>
</gene>
<organism evidence="1 2">
    <name type="scientific">Methylobacterium platani</name>
    <dbReference type="NCBI Taxonomy" id="427683"/>
    <lineage>
        <taxon>Bacteria</taxon>
        <taxon>Pseudomonadati</taxon>
        <taxon>Pseudomonadota</taxon>
        <taxon>Alphaproteobacteria</taxon>
        <taxon>Hyphomicrobiales</taxon>
        <taxon>Methylobacteriaceae</taxon>
        <taxon>Methylobacterium</taxon>
    </lineage>
</organism>
<evidence type="ECO:0000313" key="1">
    <source>
        <dbReference type="EMBL" id="OAS20045.1"/>
    </source>
</evidence>
<reference evidence="1 2" key="1">
    <citation type="submission" date="2016-04" db="EMBL/GenBank/DDBJ databases">
        <authorList>
            <person name="Evans L.H."/>
            <person name="Alamgir A."/>
            <person name="Owens N."/>
            <person name="Weber N.D."/>
            <person name="Virtaneva K."/>
            <person name="Barbian K."/>
            <person name="Babar A."/>
            <person name="Rosenke K."/>
        </authorList>
    </citation>
    <scope>NUCLEOTIDE SEQUENCE [LARGE SCALE GENOMIC DNA]</scope>
    <source>
        <strain evidence="1 2">PMB02</strain>
    </source>
</reference>
<dbReference type="Proteomes" id="UP000078316">
    <property type="component" value="Unassembled WGS sequence"/>
</dbReference>